<name>A0ABU4XWA1_9HYPH</name>
<keyword evidence="1" id="KW-0812">Transmembrane</keyword>
<dbReference type="Proteomes" id="UP001287059">
    <property type="component" value="Unassembled WGS sequence"/>
</dbReference>
<dbReference type="RefSeq" id="WP_320287341.1">
    <property type="nucleotide sequence ID" value="NZ_JAVIIW010000010.1"/>
</dbReference>
<evidence type="ECO:0000313" key="2">
    <source>
        <dbReference type="EMBL" id="MDX8478976.1"/>
    </source>
</evidence>
<sequence length="95" mass="10160">MLLHLGTTWLLFAVVTIAVFGFFFGTALDAIMKEDGFGSTGNTLLFTLGFFVAVMVANAHGITFRDLRLAVAWGLSGAFVFISVMALIKAGLARL</sequence>
<feature type="transmembrane region" description="Helical" evidence="1">
    <location>
        <begin position="6"/>
        <end position="31"/>
    </location>
</feature>
<comment type="caution">
    <text evidence="2">The sequence shown here is derived from an EMBL/GenBank/DDBJ whole genome shotgun (WGS) entry which is preliminary data.</text>
</comment>
<protein>
    <submittedName>
        <fullName evidence="2">Uncharacterized protein</fullName>
    </submittedName>
</protein>
<proteinExistence type="predicted"/>
<keyword evidence="3" id="KW-1185">Reference proteome</keyword>
<feature type="transmembrane region" description="Helical" evidence="1">
    <location>
        <begin position="70"/>
        <end position="92"/>
    </location>
</feature>
<accession>A0ABU4XWA1</accession>
<dbReference type="EMBL" id="JAVIIW010000010">
    <property type="protein sequence ID" value="MDX8478976.1"/>
    <property type="molecule type" value="Genomic_DNA"/>
</dbReference>
<organism evidence="2 3">
    <name type="scientific">Mesorhizobium album</name>
    <dbReference type="NCBI Taxonomy" id="3072314"/>
    <lineage>
        <taxon>Bacteria</taxon>
        <taxon>Pseudomonadati</taxon>
        <taxon>Pseudomonadota</taxon>
        <taxon>Alphaproteobacteria</taxon>
        <taxon>Hyphomicrobiales</taxon>
        <taxon>Phyllobacteriaceae</taxon>
        <taxon>Mesorhizobium</taxon>
    </lineage>
</organism>
<reference evidence="2 3" key="1">
    <citation type="submission" date="2023-08" db="EMBL/GenBank/DDBJ databases">
        <title>Implementing the SeqCode for naming new Mesorhizobium species isolated from Vachellia karroo root nodules.</title>
        <authorList>
            <person name="Van Lill M."/>
        </authorList>
    </citation>
    <scope>NUCLEOTIDE SEQUENCE [LARGE SCALE GENOMIC DNA]</scope>
    <source>
        <strain evidence="2 3">VK24D</strain>
    </source>
</reference>
<keyword evidence="1" id="KW-1133">Transmembrane helix</keyword>
<evidence type="ECO:0000256" key="1">
    <source>
        <dbReference type="SAM" id="Phobius"/>
    </source>
</evidence>
<evidence type="ECO:0000313" key="3">
    <source>
        <dbReference type="Proteomes" id="UP001287059"/>
    </source>
</evidence>
<keyword evidence="1" id="KW-0472">Membrane</keyword>
<feature type="transmembrane region" description="Helical" evidence="1">
    <location>
        <begin position="43"/>
        <end position="64"/>
    </location>
</feature>
<gene>
    <name evidence="2" type="ORF">RFN28_10890</name>
</gene>